<evidence type="ECO:0000259" key="2">
    <source>
        <dbReference type="Pfam" id="PF03358"/>
    </source>
</evidence>
<protein>
    <submittedName>
        <fullName evidence="3">NADPH-dependent FMN reductase</fullName>
    </submittedName>
</protein>
<feature type="domain" description="NADPH-dependent FMN reductase-like" evidence="2">
    <location>
        <begin position="1"/>
        <end position="147"/>
    </location>
</feature>
<dbReference type="Gene3D" id="3.40.50.360">
    <property type="match status" value="1"/>
</dbReference>
<dbReference type="Proteomes" id="UP000243650">
    <property type="component" value="Unassembled WGS sequence"/>
</dbReference>
<accession>A0A2P6MLU4</accession>
<dbReference type="EMBL" id="PVNS01000001">
    <property type="protein sequence ID" value="PRO67242.1"/>
    <property type="molecule type" value="Genomic_DNA"/>
</dbReference>
<dbReference type="InterPro" id="IPR050712">
    <property type="entry name" value="NAD(P)H-dep_reductase"/>
</dbReference>
<name>A0A2P6MLU4_ALKUR</name>
<gene>
    <name evidence="3" type="ORF">C6I21_01385</name>
</gene>
<dbReference type="InterPro" id="IPR005025">
    <property type="entry name" value="FMN_Rdtase-like_dom"/>
</dbReference>
<dbReference type="PANTHER" id="PTHR30543">
    <property type="entry name" value="CHROMATE REDUCTASE"/>
    <property type="match status" value="1"/>
</dbReference>
<evidence type="ECO:0000313" key="4">
    <source>
        <dbReference type="Proteomes" id="UP000243650"/>
    </source>
</evidence>
<dbReference type="InterPro" id="IPR029039">
    <property type="entry name" value="Flavoprotein-like_sf"/>
</dbReference>
<dbReference type="OrthoDB" id="9812295at2"/>
<reference evidence="3 4" key="1">
    <citation type="submission" date="2018-03" db="EMBL/GenBank/DDBJ databases">
        <title>Bacillus urumqiensis sp. nov., a moderately haloalkaliphilic bacterium isolated from a salt lake.</title>
        <authorList>
            <person name="Zhao B."/>
            <person name="Liao Z."/>
        </authorList>
    </citation>
    <scope>NUCLEOTIDE SEQUENCE [LARGE SCALE GENOMIC DNA]</scope>
    <source>
        <strain evidence="3 4">BZ-SZ-XJ18</strain>
    </source>
</reference>
<keyword evidence="4" id="KW-1185">Reference proteome</keyword>
<organism evidence="3 4">
    <name type="scientific">Alkalicoccus urumqiensis</name>
    <name type="common">Bacillus urumqiensis</name>
    <dbReference type="NCBI Taxonomy" id="1548213"/>
    <lineage>
        <taxon>Bacteria</taxon>
        <taxon>Bacillati</taxon>
        <taxon>Bacillota</taxon>
        <taxon>Bacilli</taxon>
        <taxon>Bacillales</taxon>
        <taxon>Bacillaceae</taxon>
        <taxon>Alkalicoccus</taxon>
    </lineage>
</organism>
<dbReference type="RefSeq" id="WP_105957626.1">
    <property type="nucleotide sequence ID" value="NZ_PVNS01000001.1"/>
</dbReference>
<dbReference type="GO" id="GO:0016491">
    <property type="term" value="F:oxidoreductase activity"/>
    <property type="evidence" value="ECO:0007669"/>
    <property type="project" value="InterPro"/>
</dbReference>
<dbReference type="GO" id="GO:0005829">
    <property type="term" value="C:cytosol"/>
    <property type="evidence" value="ECO:0007669"/>
    <property type="project" value="TreeGrafter"/>
</dbReference>
<sequence>MKIAALVGSKREDSYNHRIALFMQERYRDQLDIDIKDIASLPHFDQDDEENPPEVVQQFKKEIREADGILIVTPEYNHSVPGMLKNALDWCSRVDKVMTGKPVLIAGASPGFLGTVRCQVHLRQILAAPGMAAKVLPGNEVFIGAVHQKMDDEGSITDTGTVEFLDMVVGNYVNFAELERKKEELAGNGNR</sequence>
<dbReference type="SUPFAM" id="SSF52218">
    <property type="entry name" value="Flavoproteins"/>
    <property type="match status" value="1"/>
</dbReference>
<dbReference type="PANTHER" id="PTHR30543:SF21">
    <property type="entry name" value="NAD(P)H-DEPENDENT FMN REDUCTASE LOT6"/>
    <property type="match status" value="1"/>
</dbReference>
<comment type="caution">
    <text evidence="3">The sequence shown here is derived from an EMBL/GenBank/DDBJ whole genome shotgun (WGS) entry which is preliminary data.</text>
</comment>
<evidence type="ECO:0000313" key="3">
    <source>
        <dbReference type="EMBL" id="PRO67242.1"/>
    </source>
</evidence>
<dbReference type="AlphaFoldDB" id="A0A2P6MLU4"/>
<comment type="similarity">
    <text evidence="1">Belongs to the azoreductase type 2 family.</text>
</comment>
<proteinExistence type="inferred from homology"/>
<dbReference type="Pfam" id="PF03358">
    <property type="entry name" value="FMN_red"/>
    <property type="match status" value="1"/>
</dbReference>
<dbReference type="GO" id="GO:0010181">
    <property type="term" value="F:FMN binding"/>
    <property type="evidence" value="ECO:0007669"/>
    <property type="project" value="TreeGrafter"/>
</dbReference>
<evidence type="ECO:0000256" key="1">
    <source>
        <dbReference type="ARBA" id="ARBA00009428"/>
    </source>
</evidence>